<keyword evidence="1" id="KW-0677">Repeat</keyword>
<evidence type="ECO:0008006" key="6">
    <source>
        <dbReference type="Google" id="ProtNLM"/>
    </source>
</evidence>
<dbReference type="RefSeq" id="XP_038046952.1">
    <property type="nucleotide sequence ID" value="XM_038191024.1"/>
</dbReference>
<evidence type="ECO:0000256" key="1">
    <source>
        <dbReference type="ARBA" id="ARBA00022737"/>
    </source>
</evidence>
<feature type="repeat" description="HEAT" evidence="2">
    <location>
        <begin position="255"/>
        <end position="293"/>
    </location>
</feature>
<feature type="compositionally biased region" description="Low complexity" evidence="3">
    <location>
        <begin position="777"/>
        <end position="787"/>
    </location>
</feature>
<dbReference type="PANTHER" id="PTHR21467:SF0">
    <property type="entry name" value="SERINE_THREONINE-PROTEIN PHOSPHATASE 4 REGULATORY SUBUNIT 4"/>
    <property type="match status" value="1"/>
</dbReference>
<protein>
    <recommendedName>
        <fullName evidence="6">Serine/threonine-protein phosphatase 4 regulatory subunit 4</fullName>
    </recommendedName>
</protein>
<proteinExistence type="predicted"/>
<dbReference type="OMA" id="WRTERKA"/>
<feature type="region of interest" description="Disordered" evidence="3">
    <location>
        <begin position="741"/>
        <end position="966"/>
    </location>
</feature>
<evidence type="ECO:0000256" key="2">
    <source>
        <dbReference type="PROSITE-ProRule" id="PRU00103"/>
    </source>
</evidence>
<dbReference type="Gene3D" id="1.25.10.10">
    <property type="entry name" value="Leucine-rich Repeat Variant"/>
    <property type="match status" value="1"/>
</dbReference>
<feature type="compositionally biased region" description="Low complexity" evidence="3">
    <location>
        <begin position="807"/>
        <end position="817"/>
    </location>
</feature>
<feature type="compositionally biased region" description="Low complexity" evidence="3">
    <location>
        <begin position="903"/>
        <end position="956"/>
    </location>
</feature>
<evidence type="ECO:0000256" key="3">
    <source>
        <dbReference type="SAM" id="MobiDB-lite"/>
    </source>
</evidence>
<organism evidence="4 5">
    <name type="scientific">Patiria miniata</name>
    <name type="common">Bat star</name>
    <name type="synonym">Asterina miniata</name>
    <dbReference type="NCBI Taxonomy" id="46514"/>
    <lineage>
        <taxon>Eukaryota</taxon>
        <taxon>Metazoa</taxon>
        <taxon>Echinodermata</taxon>
        <taxon>Eleutherozoa</taxon>
        <taxon>Asterozoa</taxon>
        <taxon>Asteroidea</taxon>
        <taxon>Valvatacea</taxon>
        <taxon>Valvatida</taxon>
        <taxon>Asterinidae</taxon>
        <taxon>Patiria</taxon>
    </lineage>
</organism>
<dbReference type="OrthoDB" id="340346at2759"/>
<dbReference type="GO" id="GO:0005829">
    <property type="term" value="C:cytosol"/>
    <property type="evidence" value="ECO:0007669"/>
    <property type="project" value="TreeGrafter"/>
</dbReference>
<dbReference type="AlphaFoldDB" id="A0A913Z5F4"/>
<keyword evidence="5" id="KW-1185">Reference proteome</keyword>
<dbReference type="EnsemblMetazoa" id="XM_038191024.1">
    <property type="protein sequence ID" value="XP_038046952.1"/>
    <property type="gene ID" value="LOC119721161"/>
</dbReference>
<dbReference type="Pfam" id="PF02985">
    <property type="entry name" value="HEAT"/>
    <property type="match status" value="1"/>
</dbReference>
<feature type="repeat" description="HEAT" evidence="2">
    <location>
        <begin position="216"/>
        <end position="253"/>
    </location>
</feature>
<dbReference type="GO" id="GO:0019888">
    <property type="term" value="F:protein phosphatase regulator activity"/>
    <property type="evidence" value="ECO:0007669"/>
    <property type="project" value="TreeGrafter"/>
</dbReference>
<dbReference type="InterPro" id="IPR016024">
    <property type="entry name" value="ARM-type_fold"/>
</dbReference>
<dbReference type="GeneID" id="119721161"/>
<evidence type="ECO:0000313" key="4">
    <source>
        <dbReference type="EnsemblMetazoa" id="XP_038046952.1"/>
    </source>
</evidence>
<dbReference type="InterPro" id="IPR011989">
    <property type="entry name" value="ARM-like"/>
</dbReference>
<evidence type="ECO:0000313" key="5">
    <source>
        <dbReference type="Proteomes" id="UP000887568"/>
    </source>
</evidence>
<dbReference type="PROSITE" id="PS50077">
    <property type="entry name" value="HEAT_REPEAT"/>
    <property type="match status" value="2"/>
</dbReference>
<accession>A0A913Z5F4</accession>
<dbReference type="PANTHER" id="PTHR21467">
    <property type="entry name" value="PROTEIN PHOSPHATASE 4 REGULATORY SUBUNIT 4 PPP4R4"/>
    <property type="match status" value="1"/>
</dbReference>
<feature type="compositionally biased region" description="Polar residues" evidence="3">
    <location>
        <begin position="883"/>
        <end position="892"/>
    </location>
</feature>
<feature type="compositionally biased region" description="Basic residues" evidence="3">
    <location>
        <begin position="957"/>
        <end position="966"/>
    </location>
</feature>
<dbReference type="Proteomes" id="UP000887568">
    <property type="component" value="Unplaced"/>
</dbReference>
<dbReference type="InterPro" id="IPR000357">
    <property type="entry name" value="HEAT"/>
</dbReference>
<sequence>MDWGGRSTTSTMSTGVVDELALELDENLADLSLEKTITSSLKTAEEIERLTVDERLGDIERAVYLLSSGQEVQRISVINNLPQLLRDHNNEAMRRVVPKVREVLHLANCELQDAATKVFVTIIEERIVTPAVYAQSFLQTILTNVDNRDPDISEAWLEVLLQVITCLPKDILKRDVLTVAVAKGQLSQSVQSRLASCRILGKIATRCDSFMIKRDILPLVTSLCQNVDYEVRACMCRQLDLVARGLGLEPTKSAILPELVELSNDEESCVRLAALETIVSLLSLLDDETCTQTIIPLVCKFCETAMRCEDSTLPAVARQFGRLCHGLSVNLTEDQKIWFLNFYCKLCVIGLVPDKTRVNDRQDASRASKQSPPILNLYREEDRHMECRRHCAFNFPCMVLFAGPRNFKTELHGTFASLCDDPNKCVRVTMASGFHEVAKMLGSNVLTIQGELISLLKDDSLEVIQGIISYLPDTLDAFARGGGNVITESKILGFGFDNLFLCRRVTGLSDLIPALLSAESATAASRNWRLHRDILDKYSHLPRCLTSEQIYGKITPMVFRHITTHRVLPVQLAAARTICVFMKYNRKLEQRQDMCGKLIAECCHSKNHRYRKLFIDICHFSLELFSKSFFKDNLYNYVVQLAQDPVPNVRLKFCSLLPSLKAQFKLPKDLQLLQQLETIVRRLLSMENDQDVVTAVRRAVFELDKIQMCVGSLTSKRQAEDDLLDQKKEEDEQLLLEMERRELEDSEGKAGGGSKAPTSAKGGDRRKTGTEGKNVGVSSTTASSAAKKVTRPAKTGSATGKRPPPSSSSNTSVTSTNRATKTGKAPGKKSTENATFAAPTASSASKVTSISAKAGKKSPPVPETNNNKPGNRRRAGSDGLICLSSNAKTATSRSRKGSDQNASTTVDGPSSSSGSSSSIKRTSSTSESRKGSSTSVTSPRVRQSSASNVASTNSTTRIKKTTVSKS</sequence>
<reference evidence="4" key="1">
    <citation type="submission" date="2022-11" db="UniProtKB">
        <authorList>
            <consortium name="EnsemblMetazoa"/>
        </authorList>
    </citation>
    <scope>IDENTIFICATION</scope>
</reference>
<dbReference type="CTD" id="57718"/>
<dbReference type="InterPro" id="IPR021133">
    <property type="entry name" value="HEAT_type_2"/>
</dbReference>
<name>A0A913Z5F4_PATMI</name>
<dbReference type="SUPFAM" id="SSF48371">
    <property type="entry name" value="ARM repeat"/>
    <property type="match status" value="1"/>
</dbReference>
<dbReference type="InterPro" id="IPR039918">
    <property type="entry name" value="PPP4R4"/>
</dbReference>
<feature type="compositionally biased region" description="Low complexity" evidence="3">
    <location>
        <begin position="834"/>
        <end position="845"/>
    </location>
</feature>
<dbReference type="GO" id="GO:0008287">
    <property type="term" value="C:protein serine/threonine phosphatase complex"/>
    <property type="evidence" value="ECO:0007669"/>
    <property type="project" value="TreeGrafter"/>
</dbReference>